<dbReference type="OrthoDB" id="1467719at2"/>
<accession>A0A3P1AKY5</accession>
<dbReference type="Pfam" id="PF04977">
    <property type="entry name" value="DivIC"/>
    <property type="match status" value="1"/>
</dbReference>
<evidence type="ECO:0000313" key="3">
    <source>
        <dbReference type="Proteomes" id="UP000268372"/>
    </source>
</evidence>
<name>A0A3P1AKY5_9FLAO</name>
<feature type="transmembrane region" description="Helical" evidence="1">
    <location>
        <begin position="21"/>
        <end position="42"/>
    </location>
</feature>
<dbReference type="Proteomes" id="UP000268372">
    <property type="component" value="Unassembled WGS sequence"/>
</dbReference>
<gene>
    <name evidence="2" type="ORF">EG242_14380</name>
</gene>
<proteinExistence type="predicted"/>
<sequence>MKKRIEDLLLKYPFLKWATNRFVLATLFFIVWLLFFDTYAFYDHRVIDKEIKKLDNNKEYYQTEINNDDKNIKKLYRKEEVERYAREKYYMKRENEDIYIIDSDKEYTNKEN</sequence>
<reference evidence="2 3" key="1">
    <citation type="submission" date="2018-11" db="EMBL/GenBank/DDBJ databases">
        <title>Flavobacterium sp. nov., YIM 102796 draft genome.</title>
        <authorList>
            <person name="Li G."/>
            <person name="Jiang Y."/>
        </authorList>
    </citation>
    <scope>NUCLEOTIDE SEQUENCE [LARGE SCALE GENOMIC DNA]</scope>
    <source>
        <strain evidence="2 3">YIM 102796</strain>
    </source>
</reference>
<dbReference type="EMBL" id="RQTJ01000057">
    <property type="protein sequence ID" value="RRA89330.1"/>
    <property type="molecule type" value="Genomic_DNA"/>
</dbReference>
<dbReference type="AlphaFoldDB" id="A0A3P1AKY5"/>
<keyword evidence="1" id="KW-0472">Membrane</keyword>
<dbReference type="InterPro" id="IPR007060">
    <property type="entry name" value="FtsL/DivIC"/>
</dbReference>
<evidence type="ECO:0000313" key="2">
    <source>
        <dbReference type="EMBL" id="RRA89330.1"/>
    </source>
</evidence>
<comment type="caution">
    <text evidence="2">The sequence shown here is derived from an EMBL/GenBank/DDBJ whole genome shotgun (WGS) entry which is preliminary data.</text>
</comment>
<protein>
    <submittedName>
        <fullName evidence="2">Septum formation initiator family protein</fullName>
    </submittedName>
</protein>
<organism evidence="2 3">
    <name type="scientific">Paenimyroides viscosum</name>
    <dbReference type="NCBI Taxonomy" id="2488729"/>
    <lineage>
        <taxon>Bacteria</taxon>
        <taxon>Pseudomonadati</taxon>
        <taxon>Bacteroidota</taxon>
        <taxon>Flavobacteriia</taxon>
        <taxon>Flavobacteriales</taxon>
        <taxon>Flavobacteriaceae</taxon>
        <taxon>Paenimyroides</taxon>
    </lineage>
</organism>
<keyword evidence="3" id="KW-1185">Reference proteome</keyword>
<keyword evidence="1" id="KW-0812">Transmembrane</keyword>
<dbReference type="RefSeq" id="WP_124900587.1">
    <property type="nucleotide sequence ID" value="NZ_RQTJ01000057.1"/>
</dbReference>
<keyword evidence="1" id="KW-1133">Transmembrane helix</keyword>
<evidence type="ECO:0000256" key="1">
    <source>
        <dbReference type="SAM" id="Phobius"/>
    </source>
</evidence>